<protein>
    <recommendedName>
        <fullName evidence="4">WW domain-containing protein</fullName>
    </recommendedName>
</protein>
<dbReference type="Gene3D" id="2.20.70.10">
    <property type="match status" value="1"/>
</dbReference>
<dbReference type="Proteomes" id="UP000053676">
    <property type="component" value="Unassembled WGS sequence"/>
</dbReference>
<keyword evidence="3" id="KW-1185">Reference proteome</keyword>
<feature type="non-terminal residue" evidence="2">
    <location>
        <position position="56"/>
    </location>
</feature>
<evidence type="ECO:0008006" key="4">
    <source>
        <dbReference type="Google" id="ProtNLM"/>
    </source>
</evidence>
<evidence type="ECO:0000313" key="2">
    <source>
        <dbReference type="EMBL" id="ETN70708.1"/>
    </source>
</evidence>
<gene>
    <name evidence="2" type="ORF">NECAME_14591</name>
</gene>
<proteinExistence type="predicted"/>
<dbReference type="KEGG" id="nai:NECAME_14591"/>
<accession>W2SME6</accession>
<reference evidence="3" key="1">
    <citation type="journal article" date="2014" name="Nat. Genet.">
        <title>Genome of the human hookworm Necator americanus.</title>
        <authorList>
            <person name="Tang Y.T."/>
            <person name="Gao X."/>
            <person name="Rosa B.A."/>
            <person name="Abubucker S."/>
            <person name="Hallsworth-Pepin K."/>
            <person name="Martin J."/>
            <person name="Tyagi R."/>
            <person name="Heizer E."/>
            <person name="Zhang X."/>
            <person name="Bhonagiri-Palsikar V."/>
            <person name="Minx P."/>
            <person name="Warren W.C."/>
            <person name="Wang Q."/>
            <person name="Zhan B."/>
            <person name="Hotez P.J."/>
            <person name="Sternberg P.W."/>
            <person name="Dougall A."/>
            <person name="Gaze S.T."/>
            <person name="Mulvenna J."/>
            <person name="Sotillo J."/>
            <person name="Ranganathan S."/>
            <person name="Rabelo E.M."/>
            <person name="Wilson R.K."/>
            <person name="Felgner P.L."/>
            <person name="Bethony J."/>
            <person name="Hawdon J.M."/>
            <person name="Gasser R.B."/>
            <person name="Loukas A."/>
            <person name="Mitreva M."/>
        </authorList>
    </citation>
    <scope>NUCLEOTIDE SEQUENCE [LARGE SCALE GENOMIC DNA]</scope>
</reference>
<organism evidence="2 3">
    <name type="scientific">Necator americanus</name>
    <name type="common">Human hookworm</name>
    <dbReference type="NCBI Taxonomy" id="51031"/>
    <lineage>
        <taxon>Eukaryota</taxon>
        <taxon>Metazoa</taxon>
        <taxon>Ecdysozoa</taxon>
        <taxon>Nematoda</taxon>
        <taxon>Chromadorea</taxon>
        <taxon>Rhabditida</taxon>
        <taxon>Rhabditina</taxon>
        <taxon>Rhabditomorpha</taxon>
        <taxon>Strongyloidea</taxon>
        <taxon>Ancylostomatidae</taxon>
        <taxon>Bunostominae</taxon>
        <taxon>Necator</taxon>
    </lineage>
</organism>
<feature type="region of interest" description="Disordered" evidence="1">
    <location>
        <begin position="1"/>
        <end position="20"/>
    </location>
</feature>
<dbReference type="OrthoDB" id="437889at2759"/>
<dbReference type="EMBL" id="KI668905">
    <property type="protein sequence ID" value="ETN70708.1"/>
    <property type="molecule type" value="Genomic_DNA"/>
</dbReference>
<evidence type="ECO:0000256" key="1">
    <source>
        <dbReference type="SAM" id="MobiDB-lite"/>
    </source>
</evidence>
<name>W2SME6_NECAM</name>
<dbReference type="AlphaFoldDB" id="W2SME6"/>
<evidence type="ECO:0000313" key="3">
    <source>
        <dbReference type="Proteomes" id="UP000053676"/>
    </source>
</evidence>
<sequence length="56" mass="6116">MNLNNGNRISTADSDLPSVSSNTVEWVEIVEPQTKQHMYANLITGQCSWEPPPGAS</sequence>